<evidence type="ECO:0000313" key="1">
    <source>
        <dbReference type="EMBL" id="GBF35287.1"/>
    </source>
</evidence>
<keyword evidence="2" id="KW-1185">Reference proteome</keyword>
<gene>
    <name evidence="1" type="ORF">DCCM_4410</name>
</gene>
<name>A0A2L2XG13_9FIRM</name>
<proteinExistence type="predicted"/>
<organism evidence="1 2">
    <name type="scientific">Desulfocucumis palustris</name>
    <dbReference type="NCBI Taxonomy" id="1898651"/>
    <lineage>
        <taxon>Bacteria</taxon>
        <taxon>Bacillati</taxon>
        <taxon>Bacillota</taxon>
        <taxon>Clostridia</taxon>
        <taxon>Eubacteriales</taxon>
        <taxon>Desulfocucumaceae</taxon>
        <taxon>Desulfocucumis</taxon>
    </lineage>
</organism>
<dbReference type="Proteomes" id="UP000239549">
    <property type="component" value="Unassembled WGS sequence"/>
</dbReference>
<sequence length="51" mass="6296">MPRFFGYYKAKALGGIPVKRFLFLNAHMHLKMQYCIFKLRKNIKYFYMQEN</sequence>
<evidence type="ECO:0000313" key="2">
    <source>
        <dbReference type="Proteomes" id="UP000239549"/>
    </source>
</evidence>
<dbReference type="AlphaFoldDB" id="A0A2L2XG13"/>
<protein>
    <submittedName>
        <fullName evidence="1">Uncharacterized protein</fullName>
    </submittedName>
</protein>
<accession>A0A2L2XG13</accession>
<dbReference type="EMBL" id="BFAV01000157">
    <property type="protein sequence ID" value="GBF35287.1"/>
    <property type="molecule type" value="Genomic_DNA"/>
</dbReference>
<reference evidence="2" key="1">
    <citation type="submission" date="2018-02" db="EMBL/GenBank/DDBJ databases">
        <title>Genome sequence of Desulfocucumis palustris strain NAW-5.</title>
        <authorList>
            <person name="Watanabe M."/>
            <person name="Kojima H."/>
            <person name="Fukui M."/>
        </authorList>
    </citation>
    <scope>NUCLEOTIDE SEQUENCE [LARGE SCALE GENOMIC DNA]</scope>
    <source>
        <strain evidence="2">NAW-5</strain>
    </source>
</reference>
<comment type="caution">
    <text evidence="1">The sequence shown here is derived from an EMBL/GenBank/DDBJ whole genome shotgun (WGS) entry which is preliminary data.</text>
</comment>